<feature type="binding site" evidence="6">
    <location>
        <position position="76"/>
    </location>
    <ligand>
        <name>S-adenosyl-L-methionine</name>
        <dbReference type="ChEBI" id="CHEBI:59789"/>
    </ligand>
</feature>
<name>A0A9D2G4W6_9FIRM</name>
<evidence type="ECO:0000256" key="2">
    <source>
        <dbReference type="ARBA" id="ARBA00022552"/>
    </source>
</evidence>
<evidence type="ECO:0000256" key="5">
    <source>
        <dbReference type="ARBA" id="ARBA00022691"/>
    </source>
</evidence>
<gene>
    <name evidence="6 7" type="primary">rsmG</name>
    <name evidence="7" type="ORF">H9964_02200</name>
</gene>
<evidence type="ECO:0000313" key="7">
    <source>
        <dbReference type="EMBL" id="HIZ72375.1"/>
    </source>
</evidence>
<dbReference type="GO" id="GO:0005829">
    <property type="term" value="C:cytosol"/>
    <property type="evidence" value="ECO:0007669"/>
    <property type="project" value="TreeGrafter"/>
</dbReference>
<proteinExistence type="inferred from homology"/>
<dbReference type="PANTHER" id="PTHR31760">
    <property type="entry name" value="S-ADENOSYL-L-METHIONINE-DEPENDENT METHYLTRANSFERASES SUPERFAMILY PROTEIN"/>
    <property type="match status" value="1"/>
</dbReference>
<dbReference type="NCBIfam" id="TIGR00138">
    <property type="entry name" value="rsmG_gidB"/>
    <property type="match status" value="1"/>
</dbReference>
<dbReference type="HAMAP" id="MF_00074">
    <property type="entry name" value="16SrRNA_methyltr_G"/>
    <property type="match status" value="1"/>
</dbReference>
<dbReference type="Pfam" id="PF02527">
    <property type="entry name" value="GidB"/>
    <property type="match status" value="1"/>
</dbReference>
<evidence type="ECO:0000256" key="4">
    <source>
        <dbReference type="ARBA" id="ARBA00022679"/>
    </source>
</evidence>
<dbReference type="EMBL" id="DXBB01000041">
    <property type="protein sequence ID" value="HIZ72375.1"/>
    <property type="molecule type" value="Genomic_DNA"/>
</dbReference>
<comment type="function">
    <text evidence="6">Specifically methylates the N7 position of a guanine in 16S rRNA.</text>
</comment>
<dbReference type="EC" id="2.1.1.-" evidence="6"/>
<sequence length="230" mass="25570">MDHRPDINRAQALFEEHGEVFSAFRRLLLEYNGRYNLTAITEEREVNIKHFLDSLAGESLFPASARVLEVGSGAGFPSVPLMLVRPDLSFTLLESTGKKCDFLKVAAREFALSCTVCHVRAEDAGKEADFRERFDVCCARAVARLNTLLEYCLPFVREGGVFLAYKGSGAEEELAEAKHALSVLGGGEVKLYPYTLPDGMGERTIVAVKKIRRTPLKYPRGRGKERSDPL</sequence>
<dbReference type="Gene3D" id="3.40.50.150">
    <property type="entry name" value="Vaccinia Virus protein VP39"/>
    <property type="match status" value="1"/>
</dbReference>
<keyword evidence="5 6" id="KW-0949">S-adenosyl-L-methionine</keyword>
<comment type="similarity">
    <text evidence="6">Belongs to the methyltransferase superfamily. RNA methyltransferase RsmG family.</text>
</comment>
<dbReference type="InterPro" id="IPR003682">
    <property type="entry name" value="rRNA_ssu_MeTfrase_G"/>
</dbReference>
<feature type="binding site" evidence="6">
    <location>
        <begin position="94"/>
        <end position="96"/>
    </location>
    <ligand>
        <name>S-adenosyl-L-methionine</name>
        <dbReference type="ChEBI" id="CHEBI:59789"/>
    </ligand>
</feature>
<evidence type="ECO:0000256" key="6">
    <source>
        <dbReference type="HAMAP-Rule" id="MF_00074"/>
    </source>
</evidence>
<dbReference type="AlphaFoldDB" id="A0A9D2G4W6"/>
<dbReference type="FunFam" id="3.40.50.150:FF:000041">
    <property type="entry name" value="Ribosomal RNA small subunit methyltransferase G"/>
    <property type="match status" value="1"/>
</dbReference>
<organism evidence="7 8">
    <name type="scientific">Candidatus Gallimonas intestinavium</name>
    <dbReference type="NCBI Taxonomy" id="2838603"/>
    <lineage>
        <taxon>Bacteria</taxon>
        <taxon>Bacillati</taxon>
        <taxon>Bacillota</taxon>
        <taxon>Clostridia</taxon>
        <taxon>Candidatus Gallimonas</taxon>
    </lineage>
</organism>
<evidence type="ECO:0000256" key="3">
    <source>
        <dbReference type="ARBA" id="ARBA00022603"/>
    </source>
</evidence>
<keyword evidence="3 6" id="KW-0489">Methyltransferase</keyword>
<reference evidence="7" key="2">
    <citation type="submission" date="2021-04" db="EMBL/GenBank/DDBJ databases">
        <authorList>
            <person name="Gilroy R."/>
        </authorList>
    </citation>
    <scope>NUCLEOTIDE SEQUENCE</scope>
    <source>
        <strain evidence="7">ChiW7-2402</strain>
    </source>
</reference>
<feature type="binding site" evidence="6">
    <location>
        <begin position="121"/>
        <end position="122"/>
    </location>
    <ligand>
        <name>S-adenosyl-L-methionine</name>
        <dbReference type="ChEBI" id="CHEBI:59789"/>
    </ligand>
</feature>
<dbReference type="PIRSF" id="PIRSF003078">
    <property type="entry name" value="GidB"/>
    <property type="match status" value="1"/>
</dbReference>
<comment type="subcellular location">
    <subcellularLocation>
        <location evidence="6">Cytoplasm</location>
    </subcellularLocation>
</comment>
<keyword evidence="1 6" id="KW-0963">Cytoplasm</keyword>
<evidence type="ECO:0000256" key="1">
    <source>
        <dbReference type="ARBA" id="ARBA00022490"/>
    </source>
</evidence>
<comment type="caution">
    <text evidence="7">The sequence shown here is derived from an EMBL/GenBank/DDBJ whole genome shotgun (WGS) entry which is preliminary data.</text>
</comment>
<accession>A0A9D2G4W6</accession>
<keyword evidence="2 6" id="KW-0698">rRNA processing</keyword>
<reference evidence="7" key="1">
    <citation type="journal article" date="2021" name="PeerJ">
        <title>Extensive microbial diversity within the chicken gut microbiome revealed by metagenomics and culture.</title>
        <authorList>
            <person name="Gilroy R."/>
            <person name="Ravi A."/>
            <person name="Getino M."/>
            <person name="Pursley I."/>
            <person name="Horton D.L."/>
            <person name="Alikhan N.F."/>
            <person name="Baker D."/>
            <person name="Gharbi K."/>
            <person name="Hall N."/>
            <person name="Watson M."/>
            <person name="Adriaenssens E.M."/>
            <person name="Foster-Nyarko E."/>
            <person name="Jarju S."/>
            <person name="Secka A."/>
            <person name="Antonio M."/>
            <person name="Oren A."/>
            <person name="Chaudhuri R.R."/>
            <person name="La Ragione R."/>
            <person name="Hildebrand F."/>
            <person name="Pallen M.J."/>
        </authorList>
    </citation>
    <scope>NUCLEOTIDE SEQUENCE</scope>
    <source>
        <strain evidence="7">ChiW7-2402</strain>
    </source>
</reference>
<dbReference type="PANTHER" id="PTHR31760:SF0">
    <property type="entry name" value="S-ADENOSYL-L-METHIONINE-DEPENDENT METHYLTRANSFERASES SUPERFAMILY PROTEIN"/>
    <property type="match status" value="1"/>
</dbReference>
<dbReference type="Proteomes" id="UP000824102">
    <property type="component" value="Unassembled WGS sequence"/>
</dbReference>
<feature type="binding site" evidence="6">
    <location>
        <position position="71"/>
    </location>
    <ligand>
        <name>S-adenosyl-L-methionine</name>
        <dbReference type="ChEBI" id="CHEBI:59789"/>
    </ligand>
</feature>
<dbReference type="SUPFAM" id="SSF53335">
    <property type="entry name" value="S-adenosyl-L-methionine-dependent methyltransferases"/>
    <property type="match status" value="1"/>
</dbReference>
<dbReference type="GO" id="GO:0070043">
    <property type="term" value="F:rRNA (guanine-N7-)-methyltransferase activity"/>
    <property type="evidence" value="ECO:0007669"/>
    <property type="project" value="UniProtKB-UniRule"/>
</dbReference>
<feature type="binding site" evidence="6">
    <location>
        <position position="140"/>
    </location>
    <ligand>
        <name>S-adenosyl-L-methionine</name>
        <dbReference type="ChEBI" id="CHEBI:59789"/>
    </ligand>
</feature>
<evidence type="ECO:0000313" key="8">
    <source>
        <dbReference type="Proteomes" id="UP000824102"/>
    </source>
</evidence>
<dbReference type="InterPro" id="IPR029063">
    <property type="entry name" value="SAM-dependent_MTases_sf"/>
</dbReference>
<protein>
    <recommendedName>
        <fullName evidence="6">Ribosomal RNA small subunit methyltransferase G</fullName>
        <ecNumber evidence="6">2.1.1.-</ecNumber>
    </recommendedName>
    <alternativeName>
        <fullName evidence="6">16S rRNA 7-methylguanosine methyltransferase</fullName>
        <shortName evidence="6">16S rRNA m7G methyltransferase</shortName>
    </alternativeName>
</protein>
<keyword evidence="4 6" id="KW-0808">Transferase</keyword>